<sequence length="533" mass="60308">MTRSTYPDWIYDGSEIPDPLGFGERAVRFLKMLRHPKSGKAFQLDPWQERIVRRIYGPRHEDGRRIVKTVVILVPRGNRKTSLSAALEALHVVGPEREARGEVITAASDRKQSRIAYEELRGLLQAHPKIAPNIRALDYRNRIVYPKIGSFCEAISSDAGTQHGRTPVFVLADELHAWKKRELWDVLRSGLVKTPGSLLVIATTAGRGQENIAWDIVNDARRVARGEVDDPSILPVLFEAERDCDWQDEAVWFRVNPGLRHGYPDIEGLRQLAKEGSRRVGDREAFRQLNLNIWLDHATDPFVDMDVYDEGGGEVDLEDLEARQEPCWLAVDLSSNSDLTAVVACWRDGPDGFQVHPWYFCPEDNLRRREDEAQVPYTVWAEEGQVTATPGGVVDFRVVEATIRELCARFNVREVAFDPHLARNMLNNLLEDGFPAVEMRQGWVTMAPAVKELERAIIGKRFRHGGHPVLRWNFANIEVRTDPSGNRTFHKGKSRDKIDGAQAAAMAVARCAADEGGYVLMNSDWFTDDMMVL</sequence>
<name>A0A8J7MSF2_9RHOB</name>
<dbReference type="InterPro" id="IPR027417">
    <property type="entry name" value="P-loop_NTPase"/>
</dbReference>
<dbReference type="Gene3D" id="3.30.420.240">
    <property type="match status" value="1"/>
</dbReference>
<dbReference type="Proteomes" id="UP000619033">
    <property type="component" value="Unassembled WGS sequence"/>
</dbReference>
<dbReference type="InterPro" id="IPR005021">
    <property type="entry name" value="Terminase_largesu-like"/>
</dbReference>
<dbReference type="PANTHER" id="PTHR41287:SF1">
    <property type="entry name" value="PROTEIN YMFN"/>
    <property type="match status" value="1"/>
</dbReference>
<dbReference type="Pfam" id="PF03354">
    <property type="entry name" value="TerL_ATPase"/>
    <property type="match status" value="1"/>
</dbReference>
<keyword evidence="4" id="KW-1185">Reference proteome</keyword>
<reference evidence="3" key="1">
    <citation type="submission" date="2021-01" db="EMBL/GenBank/DDBJ databases">
        <title>Genome seq and assembly of Tabrizicola sp. KVB23.</title>
        <authorList>
            <person name="Chhetri G."/>
        </authorList>
    </citation>
    <scope>NUCLEOTIDE SEQUENCE</scope>
    <source>
        <strain evidence="3">KVB23</strain>
    </source>
</reference>
<dbReference type="Gene3D" id="3.40.50.300">
    <property type="entry name" value="P-loop containing nucleotide triphosphate hydrolases"/>
    <property type="match status" value="1"/>
</dbReference>
<dbReference type="InterPro" id="IPR046461">
    <property type="entry name" value="TerL_ATPase"/>
</dbReference>
<feature type="domain" description="Terminase large subunit-like ATPase" evidence="1">
    <location>
        <begin position="46"/>
        <end position="210"/>
    </location>
</feature>
<proteinExistence type="predicted"/>
<evidence type="ECO:0000259" key="1">
    <source>
        <dbReference type="Pfam" id="PF03354"/>
    </source>
</evidence>
<dbReference type="InterPro" id="IPR046462">
    <property type="entry name" value="TerL_nuclease"/>
</dbReference>
<feature type="domain" description="Terminase large subunit-like endonuclease" evidence="2">
    <location>
        <begin position="235"/>
        <end position="515"/>
    </location>
</feature>
<comment type="caution">
    <text evidence="3">The sequence shown here is derived from an EMBL/GenBank/DDBJ whole genome shotgun (WGS) entry which is preliminary data.</text>
</comment>
<gene>
    <name evidence="3" type="ORF">JI744_11810</name>
</gene>
<dbReference type="Pfam" id="PF20441">
    <property type="entry name" value="TerL_nuclease"/>
    <property type="match status" value="1"/>
</dbReference>
<dbReference type="PANTHER" id="PTHR41287">
    <property type="match status" value="1"/>
</dbReference>
<accession>A0A8J7MSF2</accession>
<evidence type="ECO:0000313" key="3">
    <source>
        <dbReference type="EMBL" id="MBL4928792.1"/>
    </source>
</evidence>
<dbReference type="RefSeq" id="WP_202661134.1">
    <property type="nucleotide sequence ID" value="NZ_JAESVP010000005.1"/>
</dbReference>
<protein>
    <submittedName>
        <fullName evidence="3">Terminase large subunit</fullName>
    </submittedName>
</protein>
<dbReference type="EMBL" id="JAESVP010000005">
    <property type="protein sequence ID" value="MBL4928792.1"/>
    <property type="molecule type" value="Genomic_DNA"/>
</dbReference>
<dbReference type="GO" id="GO:0004519">
    <property type="term" value="F:endonuclease activity"/>
    <property type="evidence" value="ECO:0007669"/>
    <property type="project" value="InterPro"/>
</dbReference>
<evidence type="ECO:0000313" key="4">
    <source>
        <dbReference type="Proteomes" id="UP000619033"/>
    </source>
</evidence>
<evidence type="ECO:0000259" key="2">
    <source>
        <dbReference type="Pfam" id="PF20441"/>
    </source>
</evidence>
<dbReference type="AlphaFoldDB" id="A0A8J7MSF2"/>
<organism evidence="3 4">
    <name type="scientific">Fuscibacter oryzae</name>
    <dbReference type="NCBI Taxonomy" id="2803939"/>
    <lineage>
        <taxon>Bacteria</taxon>
        <taxon>Pseudomonadati</taxon>
        <taxon>Pseudomonadota</taxon>
        <taxon>Alphaproteobacteria</taxon>
        <taxon>Rhodobacterales</taxon>
        <taxon>Paracoccaceae</taxon>
        <taxon>Fuscibacter</taxon>
    </lineage>
</organism>